<keyword evidence="1" id="KW-0175">Coiled coil</keyword>
<reference evidence="3 4" key="1">
    <citation type="submission" date="2020-02" db="EMBL/GenBank/DDBJ databases">
        <title>Genome sequence of the type strain CCBAU10050 of Rhizobium daejeonense.</title>
        <authorList>
            <person name="Gao J."/>
            <person name="Sun J."/>
        </authorList>
    </citation>
    <scope>NUCLEOTIDE SEQUENCE [LARGE SCALE GENOMIC DNA]</scope>
    <source>
        <strain evidence="3 4">CCBAU10050</strain>
    </source>
</reference>
<organism evidence="3 4">
    <name type="scientific">Rhizobium daejeonense</name>
    <dbReference type="NCBI Taxonomy" id="240521"/>
    <lineage>
        <taxon>Bacteria</taxon>
        <taxon>Pseudomonadati</taxon>
        <taxon>Pseudomonadota</taxon>
        <taxon>Alphaproteobacteria</taxon>
        <taxon>Hyphomicrobiales</taxon>
        <taxon>Rhizobiaceae</taxon>
        <taxon>Rhizobium/Agrobacterium group</taxon>
        <taxon>Rhizobium</taxon>
    </lineage>
</organism>
<accession>A0A6M1RQM4</accession>
<comment type="caution">
    <text evidence="3">The sequence shown here is derived from an EMBL/GenBank/DDBJ whole genome shotgun (WGS) entry which is preliminary data.</text>
</comment>
<feature type="coiled-coil region" evidence="1">
    <location>
        <begin position="138"/>
        <end position="192"/>
    </location>
</feature>
<dbReference type="EMBL" id="JAAKZH010000003">
    <property type="protein sequence ID" value="NGO63934.1"/>
    <property type="molecule type" value="Genomic_DNA"/>
</dbReference>
<gene>
    <name evidence="3" type="ORF">G6N76_09620</name>
</gene>
<protein>
    <submittedName>
        <fullName evidence="3">Uncharacterized protein</fullName>
    </submittedName>
</protein>
<evidence type="ECO:0000256" key="2">
    <source>
        <dbReference type="SAM" id="MobiDB-lite"/>
    </source>
</evidence>
<name>A0A6M1RQM4_9HYPH</name>
<dbReference type="RefSeq" id="WP_163898928.1">
    <property type="nucleotide sequence ID" value="NZ_CP048427.1"/>
</dbReference>
<sequence>MTRSAAVSEFDPFAIAGHNGGPPLDDASANDNQPQYITIFTEIDDLYDEAKNWADGEAIASQEMHDAIEKLYNGLHEAGKKADDLRKADKKPLDDKIDEIQKLYNPYIQPKKGKVDLAKSSLGTLLAAWRKKVADEKAAEAAAKAAEAAEAKRLAEEAIRSSSGNLAAREEAEELLDDAKKLERGAKRADKAATTWTGLRSVWVTTLVDEEAAIEWAWGVDSDAFRRLSLSLAEEKVRGGARELPGFSIVEDKVAR</sequence>
<keyword evidence="4" id="KW-1185">Reference proteome</keyword>
<dbReference type="Proteomes" id="UP000477849">
    <property type="component" value="Unassembled WGS sequence"/>
</dbReference>
<evidence type="ECO:0000256" key="1">
    <source>
        <dbReference type="SAM" id="Coils"/>
    </source>
</evidence>
<evidence type="ECO:0000313" key="3">
    <source>
        <dbReference type="EMBL" id="NGO63934.1"/>
    </source>
</evidence>
<proteinExistence type="predicted"/>
<evidence type="ECO:0000313" key="4">
    <source>
        <dbReference type="Proteomes" id="UP000477849"/>
    </source>
</evidence>
<feature type="region of interest" description="Disordered" evidence="2">
    <location>
        <begin position="1"/>
        <end position="31"/>
    </location>
</feature>
<dbReference type="AlphaFoldDB" id="A0A6M1RQM4"/>